<dbReference type="Proteomes" id="UP000836597">
    <property type="component" value="Chromosome"/>
</dbReference>
<dbReference type="KEGG" id="aacx:DEACI_1759"/>
<evidence type="ECO:0000313" key="3">
    <source>
        <dbReference type="EMBL" id="CEJ06980.1"/>
    </source>
</evidence>
<dbReference type="PANTHER" id="PTHR43293:SF3">
    <property type="entry name" value="CHOLESTEROL RING-CLEAVING HYDROLASE IPDB SUBUNIT"/>
    <property type="match status" value="1"/>
</dbReference>
<keyword evidence="4" id="KW-1185">Reference proteome</keyword>
<dbReference type="PANTHER" id="PTHR43293">
    <property type="entry name" value="ACETATE COA-TRANSFERASE YDIF"/>
    <property type="match status" value="1"/>
</dbReference>
<dbReference type="Pfam" id="PF01144">
    <property type="entry name" value="CoA_trans"/>
    <property type="match status" value="1"/>
</dbReference>
<dbReference type="Gene3D" id="3.40.1080.10">
    <property type="entry name" value="Glutaconate Coenzyme A-transferase"/>
    <property type="match status" value="1"/>
</dbReference>
<keyword evidence="2" id="KW-0808">Transferase</keyword>
<accession>A0A8S0XBD6</accession>
<sequence>MERTRKVIPLSEAIRRFVPDDCPSLAVGGMHMHNNPMALIREVIRQNKKIKRLITSPSADINADLLLGSGLVEEILTAYVGFEHLGLAPNFRRAVEKKTVKLLECDEPFLVYGFQAGAGGLPFIPYPKGLELNDLHKIDPEFYRFTTDPYTGEQVMTAAPLKPSVALIHCQEADPYGNAIFKGSEFTDRQMILAAETVVLQVEKIVPDLAAKYGATRVNVPGFLVSAVVEAPYGCHPTSSHGYYRDDEGHLRAYLQACKSPESWTEYLHRYVLDIPEEEYAATIGRGRLNSLRSEGVFE</sequence>
<dbReference type="AlphaFoldDB" id="A0A8S0XBD6"/>
<dbReference type="SMART" id="SM00882">
    <property type="entry name" value="CoA_trans"/>
    <property type="match status" value="1"/>
</dbReference>
<reference evidence="3" key="1">
    <citation type="submission" date="2014-11" db="EMBL/GenBank/DDBJ databases">
        <authorList>
            <person name="Hornung B.V."/>
        </authorList>
    </citation>
    <scope>NUCLEOTIDE SEQUENCE</scope>
    <source>
        <strain evidence="3">INE</strain>
    </source>
</reference>
<dbReference type="EMBL" id="LR746496">
    <property type="protein sequence ID" value="CAA7601106.1"/>
    <property type="molecule type" value="Genomic_DNA"/>
</dbReference>
<proteinExistence type="inferred from homology"/>
<evidence type="ECO:0000313" key="4">
    <source>
        <dbReference type="Proteomes" id="UP001071230"/>
    </source>
</evidence>
<protein>
    <submittedName>
        <fullName evidence="3">3-oxoadipate CoA-transferase subunit A</fullName>
    </submittedName>
    <submittedName>
        <fullName evidence="2">Coenzyme A transferase family I</fullName>
        <ecNumber evidence="2">2.8.3.-</ecNumber>
    </submittedName>
</protein>
<dbReference type="GO" id="GO:0008410">
    <property type="term" value="F:CoA-transferase activity"/>
    <property type="evidence" value="ECO:0007669"/>
    <property type="project" value="InterPro"/>
</dbReference>
<organism evidence="2">
    <name type="scientific">Acididesulfobacillus acetoxydans</name>
    <dbReference type="NCBI Taxonomy" id="1561005"/>
    <lineage>
        <taxon>Bacteria</taxon>
        <taxon>Bacillati</taxon>
        <taxon>Bacillota</taxon>
        <taxon>Clostridia</taxon>
        <taxon>Eubacteriales</taxon>
        <taxon>Peptococcaceae</taxon>
        <taxon>Acididesulfobacillus</taxon>
    </lineage>
</organism>
<name>A0A8S0XBD6_9FIRM</name>
<dbReference type="InterPro" id="IPR037171">
    <property type="entry name" value="NagB/RpiA_transferase-like"/>
</dbReference>
<dbReference type="SUPFAM" id="SSF100950">
    <property type="entry name" value="NagB/RpiA/CoA transferase-like"/>
    <property type="match status" value="1"/>
</dbReference>
<gene>
    <name evidence="3" type="ORF">DEACI_1434</name>
    <name evidence="2" type="ORF">DEACI_1759</name>
</gene>
<dbReference type="InterPro" id="IPR004165">
    <property type="entry name" value="CoA_trans_fam_I"/>
</dbReference>
<dbReference type="RefSeq" id="WP_240984674.1">
    <property type="nucleotide sequence ID" value="NZ_CDGJ01000036.1"/>
</dbReference>
<reference evidence="2" key="2">
    <citation type="submission" date="2020-01" db="EMBL/GenBank/DDBJ databases">
        <authorList>
            <person name="Hornung B."/>
        </authorList>
    </citation>
    <scope>NUCLEOTIDE SEQUENCE</scope>
    <source>
        <strain evidence="2">PacBioINE</strain>
    </source>
</reference>
<evidence type="ECO:0000256" key="1">
    <source>
        <dbReference type="ARBA" id="ARBA00007047"/>
    </source>
</evidence>
<comment type="similarity">
    <text evidence="1">Belongs to the 3-oxoacid CoA-transferase subunit B family.</text>
</comment>
<dbReference type="EMBL" id="CDGJ01000036">
    <property type="protein sequence ID" value="CEJ06980.1"/>
    <property type="molecule type" value="Genomic_DNA"/>
</dbReference>
<evidence type="ECO:0000313" key="2">
    <source>
        <dbReference type="EMBL" id="CAA7601106.1"/>
    </source>
</evidence>
<dbReference type="Proteomes" id="UP001071230">
    <property type="component" value="Unassembled WGS sequence"/>
</dbReference>
<dbReference type="EC" id="2.8.3.-" evidence="2"/>